<dbReference type="PANTHER" id="PTHR47950:SF49">
    <property type="entry name" value="CYTOCHROME P450"/>
    <property type="match status" value="1"/>
</dbReference>
<evidence type="ECO:0000256" key="6">
    <source>
        <dbReference type="ARBA" id="ARBA00023004"/>
    </source>
</evidence>
<keyword evidence="6" id="KW-0408">Iron</keyword>
<evidence type="ECO:0000256" key="4">
    <source>
        <dbReference type="ARBA" id="ARBA00022723"/>
    </source>
</evidence>
<organism evidence="9 10">
    <name type="scientific">Sesamum alatum</name>
    <dbReference type="NCBI Taxonomy" id="300844"/>
    <lineage>
        <taxon>Eukaryota</taxon>
        <taxon>Viridiplantae</taxon>
        <taxon>Streptophyta</taxon>
        <taxon>Embryophyta</taxon>
        <taxon>Tracheophyta</taxon>
        <taxon>Spermatophyta</taxon>
        <taxon>Magnoliopsida</taxon>
        <taxon>eudicotyledons</taxon>
        <taxon>Gunneridae</taxon>
        <taxon>Pentapetalae</taxon>
        <taxon>asterids</taxon>
        <taxon>lamiids</taxon>
        <taxon>Lamiales</taxon>
        <taxon>Pedaliaceae</taxon>
        <taxon>Sesamum</taxon>
    </lineage>
</organism>
<evidence type="ECO:0000256" key="2">
    <source>
        <dbReference type="ARBA" id="ARBA00010617"/>
    </source>
</evidence>
<name>A0AAE2CVU5_9LAMI</name>
<dbReference type="Pfam" id="PF00067">
    <property type="entry name" value="p450"/>
    <property type="match status" value="2"/>
</dbReference>
<dbReference type="InterPro" id="IPR036396">
    <property type="entry name" value="Cyt_P450_sf"/>
</dbReference>
<dbReference type="GO" id="GO:0005506">
    <property type="term" value="F:iron ion binding"/>
    <property type="evidence" value="ECO:0007669"/>
    <property type="project" value="InterPro"/>
</dbReference>
<keyword evidence="8" id="KW-1133">Transmembrane helix</keyword>
<dbReference type="GO" id="GO:0016705">
    <property type="term" value="F:oxidoreductase activity, acting on paired donors, with incorporation or reduction of molecular oxygen"/>
    <property type="evidence" value="ECO:0007669"/>
    <property type="project" value="InterPro"/>
</dbReference>
<proteinExistence type="inferred from homology"/>
<protein>
    <submittedName>
        <fullName evidence="9">(S)-N-methylcoclaurine 3'-hydroxylase isozyme 1</fullName>
    </submittedName>
</protein>
<keyword evidence="8" id="KW-0472">Membrane</keyword>
<dbReference type="PANTHER" id="PTHR47950">
    <property type="entry name" value="CYTOCHROME P450, FAMILY 76, SUBFAMILY C, POLYPEPTIDE 5-RELATED"/>
    <property type="match status" value="1"/>
</dbReference>
<keyword evidence="4" id="KW-0479">Metal-binding</keyword>
<keyword evidence="8" id="KW-0812">Transmembrane</keyword>
<comment type="similarity">
    <text evidence="2">Belongs to the cytochrome P450 family.</text>
</comment>
<keyword evidence="10" id="KW-1185">Reference proteome</keyword>
<keyword evidence="3" id="KW-0349">Heme</keyword>
<evidence type="ECO:0000256" key="8">
    <source>
        <dbReference type="SAM" id="Phobius"/>
    </source>
</evidence>
<evidence type="ECO:0000256" key="5">
    <source>
        <dbReference type="ARBA" id="ARBA00023002"/>
    </source>
</evidence>
<evidence type="ECO:0000313" key="10">
    <source>
        <dbReference type="Proteomes" id="UP001293254"/>
    </source>
</evidence>
<keyword evidence="5" id="KW-0560">Oxidoreductase</keyword>
<dbReference type="Proteomes" id="UP001293254">
    <property type="component" value="Unassembled WGS sequence"/>
</dbReference>
<comment type="cofactor">
    <cofactor evidence="1">
        <name>heme</name>
        <dbReference type="ChEBI" id="CHEBI:30413"/>
    </cofactor>
</comment>
<reference evidence="9" key="1">
    <citation type="submission" date="2020-06" db="EMBL/GenBank/DDBJ databases">
        <authorList>
            <person name="Li T."/>
            <person name="Hu X."/>
            <person name="Zhang T."/>
            <person name="Song X."/>
            <person name="Zhang H."/>
            <person name="Dai N."/>
            <person name="Sheng W."/>
            <person name="Hou X."/>
            <person name="Wei L."/>
        </authorList>
    </citation>
    <scope>NUCLEOTIDE SEQUENCE</scope>
    <source>
        <strain evidence="9">3651</strain>
        <tissue evidence="9">Leaf</tissue>
    </source>
</reference>
<evidence type="ECO:0000256" key="3">
    <source>
        <dbReference type="ARBA" id="ARBA00022617"/>
    </source>
</evidence>
<evidence type="ECO:0000256" key="1">
    <source>
        <dbReference type="ARBA" id="ARBA00001971"/>
    </source>
</evidence>
<dbReference type="AlphaFoldDB" id="A0AAE2CVU5"/>
<dbReference type="InterPro" id="IPR001128">
    <property type="entry name" value="Cyt_P450"/>
</dbReference>
<keyword evidence="7" id="KW-0503">Monooxygenase</keyword>
<comment type="caution">
    <text evidence="9">The sequence shown here is derived from an EMBL/GenBank/DDBJ whole genome shotgun (WGS) entry which is preliminary data.</text>
</comment>
<dbReference type="EMBL" id="JACGWO010000002">
    <property type="protein sequence ID" value="KAK4436323.1"/>
    <property type="molecule type" value="Genomic_DNA"/>
</dbReference>
<accession>A0AAE2CVU5</accession>
<evidence type="ECO:0000313" key="9">
    <source>
        <dbReference type="EMBL" id="KAK4436323.1"/>
    </source>
</evidence>
<dbReference type="GO" id="GO:0004497">
    <property type="term" value="F:monooxygenase activity"/>
    <property type="evidence" value="ECO:0007669"/>
    <property type="project" value="UniProtKB-KW"/>
</dbReference>
<reference evidence="9" key="2">
    <citation type="journal article" date="2024" name="Plant">
        <title>Genomic evolution and insights into agronomic trait innovations of Sesamum species.</title>
        <authorList>
            <person name="Miao H."/>
            <person name="Wang L."/>
            <person name="Qu L."/>
            <person name="Liu H."/>
            <person name="Sun Y."/>
            <person name="Le M."/>
            <person name="Wang Q."/>
            <person name="Wei S."/>
            <person name="Zheng Y."/>
            <person name="Lin W."/>
            <person name="Duan Y."/>
            <person name="Cao H."/>
            <person name="Xiong S."/>
            <person name="Wang X."/>
            <person name="Wei L."/>
            <person name="Li C."/>
            <person name="Ma Q."/>
            <person name="Ju M."/>
            <person name="Zhao R."/>
            <person name="Li G."/>
            <person name="Mu C."/>
            <person name="Tian Q."/>
            <person name="Mei H."/>
            <person name="Zhang T."/>
            <person name="Gao T."/>
            <person name="Zhang H."/>
        </authorList>
    </citation>
    <scope>NUCLEOTIDE SEQUENCE</scope>
    <source>
        <strain evidence="9">3651</strain>
    </source>
</reference>
<evidence type="ECO:0000256" key="7">
    <source>
        <dbReference type="ARBA" id="ARBA00023033"/>
    </source>
</evidence>
<feature type="transmembrane region" description="Helical" evidence="8">
    <location>
        <begin position="12"/>
        <end position="29"/>
    </location>
</feature>
<dbReference type="Gene3D" id="1.10.630.10">
    <property type="entry name" value="Cytochrome P450"/>
    <property type="match status" value="2"/>
</dbReference>
<dbReference type="GO" id="GO:0020037">
    <property type="term" value="F:heme binding"/>
    <property type="evidence" value="ECO:0007669"/>
    <property type="project" value="InterPro"/>
</dbReference>
<sequence length="187" mass="20907">MDSRSAVNHENVSNFTFLCLIFVLLFMIMKCIERGASPAIPPGPFPWPVIGNFLQVGENPHIKLFRMARTYGPIMSLSVSARLVVVGSSAMAAMEMLKTNDRVLFRVMDYIIPKGSQVIINTWAMACYPSVGDDPSSFIPDQFLDSSFDFKGNDFEYVPVGSGQRMCPKWPMDARKVPYIVASLMIH</sequence>
<dbReference type="SUPFAM" id="SSF48264">
    <property type="entry name" value="Cytochrome P450"/>
    <property type="match status" value="2"/>
</dbReference>
<gene>
    <name evidence="9" type="ORF">Salat_0796000</name>
</gene>